<dbReference type="GO" id="GO:0016853">
    <property type="term" value="F:isomerase activity"/>
    <property type="evidence" value="ECO:0007669"/>
    <property type="project" value="UniProtKB-KW"/>
</dbReference>
<keyword evidence="2" id="KW-0413">Isomerase</keyword>
<keyword evidence="3" id="KW-1185">Reference proteome</keyword>
<name>A0A2H3L505_9CHLR</name>
<dbReference type="Gene3D" id="3.40.50.10490">
    <property type="entry name" value="Glucose-6-phosphate isomerase like protein, domain 1"/>
    <property type="match status" value="1"/>
</dbReference>
<dbReference type="Pfam" id="PF13580">
    <property type="entry name" value="SIS_2"/>
    <property type="match status" value="1"/>
</dbReference>
<dbReference type="InterPro" id="IPR035461">
    <property type="entry name" value="GmhA/DiaA"/>
</dbReference>
<protein>
    <submittedName>
        <fullName evidence="2">Phosphoheptose isomerase</fullName>
    </submittedName>
</protein>
<feature type="domain" description="SIS" evidence="1">
    <location>
        <begin position="33"/>
        <end position="191"/>
    </location>
</feature>
<dbReference type="SUPFAM" id="SSF53697">
    <property type="entry name" value="SIS domain"/>
    <property type="match status" value="1"/>
</dbReference>
<dbReference type="CDD" id="cd05006">
    <property type="entry name" value="SIS_GmhA"/>
    <property type="match status" value="1"/>
</dbReference>
<dbReference type="PANTHER" id="PTHR30390:SF6">
    <property type="entry name" value="DNAA INITIATOR-ASSOCIATING PROTEIN DIAA"/>
    <property type="match status" value="1"/>
</dbReference>
<gene>
    <name evidence="2" type="ORF">A9Q02_00735</name>
</gene>
<organism evidence="2 3">
    <name type="scientific">Candidatus Chloroploca asiatica</name>
    <dbReference type="NCBI Taxonomy" id="1506545"/>
    <lineage>
        <taxon>Bacteria</taxon>
        <taxon>Bacillati</taxon>
        <taxon>Chloroflexota</taxon>
        <taxon>Chloroflexia</taxon>
        <taxon>Chloroflexales</taxon>
        <taxon>Chloroflexineae</taxon>
        <taxon>Oscillochloridaceae</taxon>
        <taxon>Candidatus Chloroploca</taxon>
    </lineage>
</organism>
<reference evidence="2 3" key="1">
    <citation type="submission" date="2016-05" db="EMBL/GenBank/DDBJ databases">
        <authorList>
            <person name="Lavstsen T."/>
            <person name="Jespersen J.S."/>
        </authorList>
    </citation>
    <scope>NUCLEOTIDE SEQUENCE [LARGE SCALE GENOMIC DNA]</scope>
    <source>
        <strain evidence="2 3">B7-9</strain>
    </source>
</reference>
<dbReference type="InterPro" id="IPR046348">
    <property type="entry name" value="SIS_dom_sf"/>
</dbReference>
<dbReference type="OrthoDB" id="9781311at2"/>
<evidence type="ECO:0000259" key="1">
    <source>
        <dbReference type="PROSITE" id="PS51464"/>
    </source>
</evidence>
<accession>A0A2H3L505</accession>
<evidence type="ECO:0000313" key="3">
    <source>
        <dbReference type="Proteomes" id="UP000220922"/>
    </source>
</evidence>
<dbReference type="InterPro" id="IPR001347">
    <property type="entry name" value="SIS_dom"/>
</dbReference>
<comment type="caution">
    <text evidence="2">The sequence shown here is derived from an EMBL/GenBank/DDBJ whole genome shotgun (WGS) entry which is preliminary data.</text>
</comment>
<dbReference type="GO" id="GO:0097367">
    <property type="term" value="F:carbohydrate derivative binding"/>
    <property type="evidence" value="ECO:0007669"/>
    <property type="project" value="InterPro"/>
</dbReference>
<dbReference type="EMBL" id="LYXE01000063">
    <property type="protein sequence ID" value="PDV99934.1"/>
    <property type="molecule type" value="Genomic_DNA"/>
</dbReference>
<sequence length="191" mass="20189">MHSSFTDQCDELVAVLQRFAAQSAAVDAFVERIAEAVLAGQTLFTCGNGGSAADAIHLAEELVGRYRSDRRPLAGICLNTDVGALTCIANDFGYEQVFARQIQALGRPGDLLVIFSTSGGSPNLLAALHAAREAGLITFALLGKDGGLALNLADHSLVVPSDNSARIQEVHGLLLHAICEELEQRLHRAQG</sequence>
<dbReference type="AlphaFoldDB" id="A0A2H3L505"/>
<dbReference type="PANTHER" id="PTHR30390">
    <property type="entry name" value="SEDOHEPTULOSE 7-PHOSPHATE ISOMERASE / DNAA INITIATOR-ASSOCIATING FACTOR FOR REPLICATION INITIATION"/>
    <property type="match status" value="1"/>
</dbReference>
<dbReference type="GO" id="GO:1901135">
    <property type="term" value="P:carbohydrate derivative metabolic process"/>
    <property type="evidence" value="ECO:0007669"/>
    <property type="project" value="InterPro"/>
</dbReference>
<dbReference type="InterPro" id="IPR050099">
    <property type="entry name" value="SIS_GmhA/DiaA_subfam"/>
</dbReference>
<evidence type="ECO:0000313" key="2">
    <source>
        <dbReference type="EMBL" id="PDV99934.1"/>
    </source>
</evidence>
<dbReference type="PROSITE" id="PS51464">
    <property type="entry name" value="SIS"/>
    <property type="match status" value="1"/>
</dbReference>
<dbReference type="Proteomes" id="UP000220922">
    <property type="component" value="Unassembled WGS sequence"/>
</dbReference>
<proteinExistence type="predicted"/>